<dbReference type="EMBL" id="CP137524">
    <property type="protein sequence ID" value="WOT39430.1"/>
    <property type="molecule type" value="Genomic_DNA"/>
</dbReference>
<dbReference type="Gene3D" id="2.30.30.240">
    <property type="entry name" value="PRC-barrel domain"/>
    <property type="match status" value="2"/>
</dbReference>
<dbReference type="InterPro" id="IPR011033">
    <property type="entry name" value="PRC_barrel-like_sf"/>
</dbReference>
<organism evidence="2 3">
    <name type="scientific">Streptomyces coeruleorubidus</name>
    <dbReference type="NCBI Taxonomy" id="116188"/>
    <lineage>
        <taxon>Bacteria</taxon>
        <taxon>Bacillati</taxon>
        <taxon>Actinomycetota</taxon>
        <taxon>Actinomycetes</taxon>
        <taxon>Kitasatosporales</taxon>
        <taxon>Streptomycetaceae</taxon>
        <taxon>Streptomyces</taxon>
    </lineage>
</organism>
<name>A0ABZ0KMZ6_STRC4</name>
<reference evidence="2 3" key="1">
    <citation type="journal article" date="2021" name="J. Microbiol. Biotechnol.">
        <title>An Efficient Markerless Deletion System Suitable for the Industrial Strains of Streptomyces.</title>
        <authorList>
            <person name="Dong J."/>
            <person name="Wei J."/>
            <person name="Li H."/>
            <person name="Zhao S."/>
            <person name="Guan W."/>
        </authorList>
    </citation>
    <scope>NUCLEOTIDE SEQUENCE [LARGE SCALE GENOMIC DNA]</scope>
    <source>
        <strain evidence="2 3">CICC 11043</strain>
    </source>
</reference>
<protein>
    <submittedName>
        <fullName evidence="2">PRC-barrel domain-containing protein</fullName>
    </submittedName>
</protein>
<evidence type="ECO:0000313" key="3">
    <source>
        <dbReference type="Proteomes" id="UP001305002"/>
    </source>
</evidence>
<dbReference type="InterPro" id="IPR027275">
    <property type="entry name" value="PRC-brl_dom"/>
</dbReference>
<dbReference type="Proteomes" id="UP001305002">
    <property type="component" value="Chromosome"/>
</dbReference>
<keyword evidence="3" id="KW-1185">Reference proteome</keyword>
<proteinExistence type="predicted"/>
<dbReference type="SUPFAM" id="SSF50346">
    <property type="entry name" value="PRC-barrel domain"/>
    <property type="match status" value="2"/>
</dbReference>
<accession>A0ABZ0KMZ6</accession>
<evidence type="ECO:0000259" key="1">
    <source>
        <dbReference type="Pfam" id="PF05239"/>
    </source>
</evidence>
<evidence type="ECO:0000313" key="2">
    <source>
        <dbReference type="EMBL" id="WOT39430.1"/>
    </source>
</evidence>
<dbReference type="Pfam" id="PF05239">
    <property type="entry name" value="PRC"/>
    <property type="match status" value="1"/>
</dbReference>
<feature type="domain" description="PRC-barrel" evidence="1">
    <location>
        <begin position="80"/>
        <end position="125"/>
    </location>
</feature>
<sequence>MMLFSQARGLPVLTLTDADEIGVLKSLTVDAPSGVVTHVRVRGRHSRKESVLAWGALHAIGPDAVLVRSAAAPSEVPPHHELPGLRILAETGDELGTVQDVVFEPETGRIEAVRTAHGDLPSDRLLGLGDYALVVRAGWAGT</sequence>
<reference evidence="2 3" key="2">
    <citation type="journal article" date="2024" name="Microb. Biotechnol.">
        <title>The involvement of multiple ABC transporters in daunorubicin efflux in Streptomyces coeruleorubidus.</title>
        <authorList>
            <person name="Dong J."/>
            <person name="Ning J."/>
            <person name="Tian Y."/>
            <person name="Li H."/>
            <person name="Chen H."/>
            <person name="Guan W."/>
        </authorList>
    </citation>
    <scope>NUCLEOTIDE SEQUENCE [LARGE SCALE GENOMIC DNA]</scope>
    <source>
        <strain evidence="2 3">CICC 11043</strain>
    </source>
</reference>
<dbReference type="RefSeq" id="WP_193506571.1">
    <property type="nucleotide sequence ID" value="NZ_BMSO01000014.1"/>
</dbReference>
<gene>
    <name evidence="2" type="ORF">R5U08_37125</name>
</gene>